<evidence type="ECO:0000256" key="3">
    <source>
        <dbReference type="ARBA" id="ARBA00022833"/>
    </source>
</evidence>
<accession>A0ABZ1J6B7</accession>
<reference evidence="7 8" key="1">
    <citation type="submission" date="2022-10" db="EMBL/GenBank/DDBJ databases">
        <title>The complete genomes of actinobacterial strains from the NBC collection.</title>
        <authorList>
            <person name="Joergensen T.S."/>
            <person name="Alvarez Arevalo M."/>
            <person name="Sterndorff E.B."/>
            <person name="Faurdal D."/>
            <person name="Vuksanovic O."/>
            <person name="Mourched A.-S."/>
            <person name="Charusanti P."/>
            <person name="Shaw S."/>
            <person name="Blin K."/>
            <person name="Weber T."/>
        </authorList>
    </citation>
    <scope>NUCLEOTIDE SEQUENCE [LARGE SCALE GENOMIC DNA]</scope>
    <source>
        <strain evidence="7 8">NBC_00206</strain>
    </source>
</reference>
<dbReference type="InterPro" id="IPR000962">
    <property type="entry name" value="Znf_DskA_TraR"/>
</dbReference>
<evidence type="ECO:0000313" key="8">
    <source>
        <dbReference type="Proteomes" id="UP001622690"/>
    </source>
</evidence>
<keyword evidence="1" id="KW-0479">Metal-binding</keyword>
<dbReference type="Gene3D" id="1.20.120.910">
    <property type="entry name" value="DksA, coiled-coil domain"/>
    <property type="match status" value="1"/>
</dbReference>
<gene>
    <name evidence="7" type="ORF">OHU27_32975</name>
</gene>
<feature type="compositionally biased region" description="Polar residues" evidence="5">
    <location>
        <begin position="1"/>
        <end position="18"/>
    </location>
</feature>
<organism evidence="7 8">
    <name type="scientific">Streptomyces nigra</name>
    <dbReference type="NCBI Taxonomy" id="1827580"/>
    <lineage>
        <taxon>Bacteria</taxon>
        <taxon>Bacillati</taxon>
        <taxon>Actinomycetota</taxon>
        <taxon>Actinomycetes</taxon>
        <taxon>Kitasatosporales</taxon>
        <taxon>Streptomycetaceae</taxon>
        <taxon>Streptomyces</taxon>
    </lineage>
</organism>
<evidence type="ECO:0000256" key="4">
    <source>
        <dbReference type="PROSITE-ProRule" id="PRU00510"/>
    </source>
</evidence>
<feature type="domain" description="Zinc finger DksA/TraR C4-type" evidence="6">
    <location>
        <begin position="77"/>
        <end position="108"/>
    </location>
</feature>
<evidence type="ECO:0000256" key="2">
    <source>
        <dbReference type="ARBA" id="ARBA00022771"/>
    </source>
</evidence>
<dbReference type="PANTHER" id="PTHR33823">
    <property type="entry name" value="RNA POLYMERASE-BINDING TRANSCRIPTION FACTOR DKSA-RELATED"/>
    <property type="match status" value="1"/>
</dbReference>
<dbReference type="Pfam" id="PF01258">
    <property type="entry name" value="zf-dskA_traR"/>
    <property type="match status" value="1"/>
</dbReference>
<protein>
    <submittedName>
        <fullName evidence="7">TraR/DksA C4-type zinc finger protein</fullName>
    </submittedName>
</protein>
<evidence type="ECO:0000256" key="1">
    <source>
        <dbReference type="ARBA" id="ARBA00022723"/>
    </source>
</evidence>
<dbReference type="Proteomes" id="UP001622690">
    <property type="component" value="Chromosome"/>
</dbReference>
<evidence type="ECO:0000256" key="5">
    <source>
        <dbReference type="SAM" id="MobiDB-lite"/>
    </source>
</evidence>
<keyword evidence="2" id="KW-0863">Zinc-finger</keyword>
<dbReference type="EMBL" id="CP108125">
    <property type="protein sequence ID" value="WTO86992.1"/>
    <property type="molecule type" value="Genomic_DNA"/>
</dbReference>
<dbReference type="RefSeq" id="WP_406261137.1">
    <property type="nucleotide sequence ID" value="NZ_CP108125.1"/>
</dbReference>
<proteinExistence type="predicted"/>
<keyword evidence="3" id="KW-0862">Zinc</keyword>
<feature type="region of interest" description="Disordered" evidence="5">
    <location>
        <begin position="1"/>
        <end position="26"/>
    </location>
</feature>
<sequence>MSLDTTPSDSAHRPQQATADEIRRRLEHERATRLTQLRALAEAAEEAEAEQLMSGQKETLERVLKEIDAAFARVEAGGYGTCQGCDRPIPAERLEILPYARYCVPCQRATT</sequence>
<dbReference type="SUPFAM" id="SSF57716">
    <property type="entry name" value="Glucocorticoid receptor-like (DNA-binding domain)"/>
    <property type="match status" value="1"/>
</dbReference>
<evidence type="ECO:0000313" key="7">
    <source>
        <dbReference type="EMBL" id="WTO86992.1"/>
    </source>
</evidence>
<dbReference type="PROSITE" id="PS51128">
    <property type="entry name" value="ZF_DKSA_2"/>
    <property type="match status" value="1"/>
</dbReference>
<name>A0ABZ1J6B7_9ACTN</name>
<feature type="zinc finger region" description="dksA C4-type" evidence="4">
    <location>
        <begin position="82"/>
        <end position="106"/>
    </location>
</feature>
<dbReference type="PANTHER" id="PTHR33823:SF4">
    <property type="entry name" value="GENERAL STRESS PROTEIN 16O"/>
    <property type="match status" value="1"/>
</dbReference>
<evidence type="ECO:0000259" key="6">
    <source>
        <dbReference type="Pfam" id="PF01258"/>
    </source>
</evidence>
<keyword evidence="8" id="KW-1185">Reference proteome</keyword>